<evidence type="ECO:0000313" key="7">
    <source>
        <dbReference type="EMBL" id="AZI57116.1"/>
    </source>
</evidence>
<feature type="signal peptide" evidence="5">
    <location>
        <begin position="1"/>
        <end position="23"/>
    </location>
</feature>
<evidence type="ECO:0000256" key="2">
    <source>
        <dbReference type="ARBA" id="ARBA00022448"/>
    </source>
</evidence>
<proteinExistence type="inferred from homology"/>
<dbReference type="PANTHER" id="PTHR30290">
    <property type="entry name" value="PERIPLASMIC BINDING COMPONENT OF ABC TRANSPORTER"/>
    <property type="match status" value="1"/>
</dbReference>
<evidence type="ECO:0000256" key="4">
    <source>
        <dbReference type="SAM" id="MobiDB-lite"/>
    </source>
</evidence>
<reference evidence="7 8" key="1">
    <citation type="submission" date="2018-11" db="EMBL/GenBank/DDBJ databases">
        <authorList>
            <person name="Da X."/>
        </authorList>
    </citation>
    <scope>NUCLEOTIDE SEQUENCE [LARGE SCALE GENOMIC DNA]</scope>
    <source>
        <strain evidence="7 8">S14-144</strain>
    </source>
</reference>
<dbReference type="OrthoDB" id="9796817at2"/>
<evidence type="ECO:0000259" key="6">
    <source>
        <dbReference type="Pfam" id="PF00496"/>
    </source>
</evidence>
<feature type="domain" description="Solute-binding protein family 5" evidence="6">
    <location>
        <begin position="118"/>
        <end position="510"/>
    </location>
</feature>
<dbReference type="Gene3D" id="3.10.105.10">
    <property type="entry name" value="Dipeptide-binding Protein, Domain 3"/>
    <property type="match status" value="1"/>
</dbReference>
<dbReference type="CDD" id="cd08493">
    <property type="entry name" value="PBP2_DppA_like"/>
    <property type="match status" value="1"/>
</dbReference>
<evidence type="ECO:0000256" key="1">
    <source>
        <dbReference type="ARBA" id="ARBA00005695"/>
    </source>
</evidence>
<dbReference type="Pfam" id="PF00496">
    <property type="entry name" value="SBP_bac_5"/>
    <property type="match status" value="1"/>
</dbReference>
<dbReference type="RefSeq" id="WP_124797801.1">
    <property type="nucleotide sequence ID" value="NZ_CP034170.1"/>
</dbReference>
<dbReference type="AlphaFoldDB" id="A0A3G8ZSR2"/>
<dbReference type="InterPro" id="IPR039424">
    <property type="entry name" value="SBP_5"/>
</dbReference>
<dbReference type="PIRSF" id="PIRSF002741">
    <property type="entry name" value="MppA"/>
    <property type="match status" value="1"/>
</dbReference>
<accession>A0A3G8ZSR2</accession>
<dbReference type="GO" id="GO:0043190">
    <property type="term" value="C:ATP-binding cassette (ABC) transporter complex"/>
    <property type="evidence" value="ECO:0007669"/>
    <property type="project" value="InterPro"/>
</dbReference>
<dbReference type="Proteomes" id="UP000268084">
    <property type="component" value="Chromosome"/>
</dbReference>
<dbReference type="SUPFAM" id="SSF53850">
    <property type="entry name" value="Periplasmic binding protein-like II"/>
    <property type="match status" value="1"/>
</dbReference>
<comment type="similarity">
    <text evidence="1">Belongs to the bacterial solute-binding protein 5 family.</text>
</comment>
<dbReference type="InterPro" id="IPR000914">
    <property type="entry name" value="SBP_5_dom"/>
</dbReference>
<feature type="region of interest" description="Disordered" evidence="4">
    <location>
        <begin position="24"/>
        <end position="68"/>
    </location>
</feature>
<keyword evidence="3 5" id="KW-0732">Signal</keyword>
<feature type="chain" id="PRO_5038459385" evidence="5">
    <location>
        <begin position="24"/>
        <end position="593"/>
    </location>
</feature>
<gene>
    <name evidence="7" type="ORF">EH165_01975</name>
</gene>
<keyword evidence="2" id="KW-0813">Transport</keyword>
<evidence type="ECO:0000256" key="5">
    <source>
        <dbReference type="SAM" id="SignalP"/>
    </source>
</evidence>
<evidence type="ECO:0000313" key="8">
    <source>
        <dbReference type="Proteomes" id="UP000268084"/>
    </source>
</evidence>
<dbReference type="PROSITE" id="PS51257">
    <property type="entry name" value="PROKAR_LIPOPROTEIN"/>
    <property type="match status" value="1"/>
</dbReference>
<sequence length="593" mass="63446">MKLYRLLSAATVATLAVSLSSCASSQRDSASSGNTTAASPEASSSAAPSSDAGSSEAPSASSSASSDGGAGDGTFIFGSAGAPSMFDPLYATDGQTFIVTRQMTEGLLGFKPGTTESEPALAESWTSTPDGLSWTFKIRQGVTFSDGEKLDAEAVCYNIERMYTQTGAGATQAQYWSDTLGGFKDQKAEDGTAIPSLYKSCSASDPATVVIDLNSFTSKFPSILGLPAFSIQSPKALKQYNANDVKAEGDSFSYPEYALKHPTGTGPFTFTKYDSANQTVELTRNENYWGEKAKSKTLIFKIIADEAARKQEFDAGTIDGYDTPSSGDWDALTAAGAQVLVRPAFNILYLGFNPTNNPALKDLKVRQALSYALNRPDFVSSQLPNGAKVALNFYPDTIEGWTPDVEKYEYDPAKAKALLKEAGQEALTVNFWWPTEVTRPYMPNPSAVFQAFKADLEAVGVKVNETSKPWNGGYLDGVEAQSADLFLLGWTGDYATPDNFIGTFFTKAKNRFGTADYPWGTTLSNELIAADAEADTPKRVAMYADIDKKLMSDYLPALPISHSPPALVVAGNVKGMVASPLTDEHFSTVYKTS</sequence>
<keyword evidence="8" id="KW-1185">Reference proteome</keyword>
<protein>
    <submittedName>
        <fullName evidence="7">ABC transporter substrate-binding protein</fullName>
    </submittedName>
</protein>
<dbReference type="PANTHER" id="PTHR30290:SF9">
    <property type="entry name" value="OLIGOPEPTIDE-BINDING PROTEIN APPA"/>
    <property type="match status" value="1"/>
</dbReference>
<dbReference type="GO" id="GO:1904680">
    <property type="term" value="F:peptide transmembrane transporter activity"/>
    <property type="evidence" value="ECO:0007669"/>
    <property type="project" value="TreeGrafter"/>
</dbReference>
<dbReference type="GO" id="GO:0015833">
    <property type="term" value="P:peptide transport"/>
    <property type="evidence" value="ECO:0007669"/>
    <property type="project" value="TreeGrafter"/>
</dbReference>
<dbReference type="EMBL" id="CP034170">
    <property type="protein sequence ID" value="AZI57116.1"/>
    <property type="molecule type" value="Genomic_DNA"/>
</dbReference>
<organism evidence="7 8">
    <name type="scientific">Nakamurella antarctica</name>
    <dbReference type="NCBI Taxonomy" id="1902245"/>
    <lineage>
        <taxon>Bacteria</taxon>
        <taxon>Bacillati</taxon>
        <taxon>Actinomycetota</taxon>
        <taxon>Actinomycetes</taxon>
        <taxon>Nakamurellales</taxon>
        <taxon>Nakamurellaceae</taxon>
        <taxon>Nakamurella</taxon>
    </lineage>
</organism>
<dbReference type="KEGG" id="nak:EH165_01975"/>
<feature type="compositionally biased region" description="Low complexity" evidence="4">
    <location>
        <begin position="24"/>
        <end position="67"/>
    </location>
</feature>
<name>A0A3G8ZSR2_9ACTN</name>
<dbReference type="Gene3D" id="3.40.190.10">
    <property type="entry name" value="Periplasmic binding protein-like II"/>
    <property type="match status" value="1"/>
</dbReference>
<reference evidence="7 8" key="2">
    <citation type="submission" date="2018-12" db="EMBL/GenBank/DDBJ databases">
        <title>Nakamurella antarcticus sp. nov., isolated from Antarctica South Shetland Islands soil.</title>
        <authorList>
            <person name="Peng F."/>
        </authorList>
    </citation>
    <scope>NUCLEOTIDE SEQUENCE [LARGE SCALE GENOMIC DNA]</scope>
    <source>
        <strain evidence="7 8">S14-144</strain>
    </source>
</reference>
<dbReference type="GO" id="GO:0042597">
    <property type="term" value="C:periplasmic space"/>
    <property type="evidence" value="ECO:0007669"/>
    <property type="project" value="UniProtKB-ARBA"/>
</dbReference>
<evidence type="ECO:0000256" key="3">
    <source>
        <dbReference type="ARBA" id="ARBA00022729"/>
    </source>
</evidence>
<dbReference type="Gene3D" id="3.90.76.10">
    <property type="entry name" value="Dipeptide-binding Protein, Domain 1"/>
    <property type="match status" value="1"/>
</dbReference>
<dbReference type="InterPro" id="IPR030678">
    <property type="entry name" value="Peptide/Ni-bd"/>
</dbReference>